<dbReference type="EMBL" id="SPPA01000018">
    <property type="protein sequence ID" value="TFV09242.1"/>
    <property type="molecule type" value="Genomic_DNA"/>
</dbReference>
<proteinExistence type="predicted"/>
<dbReference type="OrthoDB" id="5690973at2"/>
<accession>A0A4Y9JVC3</accession>
<organism evidence="1 2">
    <name type="scientific">Muribacter muris</name>
    <dbReference type="NCBI Taxonomy" id="67855"/>
    <lineage>
        <taxon>Bacteria</taxon>
        <taxon>Pseudomonadati</taxon>
        <taxon>Pseudomonadota</taxon>
        <taxon>Gammaproteobacteria</taxon>
        <taxon>Pasteurellales</taxon>
        <taxon>Pasteurellaceae</taxon>
        <taxon>Muribacter</taxon>
    </lineage>
</organism>
<sequence>MHYHYKVEYFTIFEKVYYSQSGQSIVIPELWKSLDWDNDNYLKELSKYVSSNFHSDIYNSSYLYIKNLSFFDKLKSLQYFSIFTAIPIIERIEKYNEFYLSNLYESVLKELVFVGWNPKCYVGSALTDGIYPIYLINGNIIKNRSLNINININRFGLISTELDCLEICRVNNENNEYDENDFWYPTKLYVDKNTFQFINQ</sequence>
<dbReference type="Proteomes" id="UP000297396">
    <property type="component" value="Unassembled WGS sequence"/>
</dbReference>
<protein>
    <submittedName>
        <fullName evidence="1">Uncharacterized protein</fullName>
    </submittedName>
</protein>
<name>A0A4Y9JVC3_9PAST</name>
<evidence type="ECO:0000313" key="2">
    <source>
        <dbReference type="Proteomes" id="UP000297396"/>
    </source>
</evidence>
<evidence type="ECO:0000313" key="1">
    <source>
        <dbReference type="EMBL" id="TFV09242.1"/>
    </source>
</evidence>
<comment type="caution">
    <text evidence="1">The sequence shown here is derived from an EMBL/GenBank/DDBJ whole genome shotgun (WGS) entry which is preliminary data.</text>
</comment>
<dbReference type="AlphaFoldDB" id="A0A4Y9JVC3"/>
<dbReference type="RefSeq" id="WP_135057381.1">
    <property type="nucleotide sequence ID" value="NZ_JADGLC010000018.1"/>
</dbReference>
<gene>
    <name evidence="1" type="ORF">E4T80_08590</name>
</gene>
<reference evidence="1 2" key="1">
    <citation type="submission" date="2019-03" db="EMBL/GenBank/DDBJ databases">
        <title>Diversity of the mouse oral microbiome.</title>
        <authorList>
            <person name="Joseph S."/>
            <person name="Aduse-Opoku J."/>
            <person name="Curtis M."/>
            <person name="Wade W."/>
            <person name="Hashim A."/>
        </authorList>
    </citation>
    <scope>NUCLEOTIDE SEQUENCE [LARGE SCALE GENOMIC DNA]</scope>
    <source>
        <strain evidence="1 2">WT12</strain>
    </source>
</reference>